<dbReference type="EMBL" id="JABBCQ020000019">
    <property type="protein sequence ID" value="MBI1626464.1"/>
    <property type="molecule type" value="Genomic_DNA"/>
</dbReference>
<dbReference type="Proteomes" id="UP000530032">
    <property type="component" value="Unassembled WGS sequence"/>
</dbReference>
<gene>
    <name evidence="1" type="ORF">HF327_018445</name>
</gene>
<name>A0A843BBU1_9BURK</name>
<keyword evidence="2" id="KW-1185">Reference proteome</keyword>
<organism evidence="1 2">
    <name type="scientific">Comamonas suwonensis</name>
    <dbReference type="NCBI Taxonomy" id="2606214"/>
    <lineage>
        <taxon>Bacteria</taxon>
        <taxon>Pseudomonadati</taxon>
        <taxon>Pseudomonadota</taxon>
        <taxon>Betaproteobacteria</taxon>
        <taxon>Burkholderiales</taxon>
        <taxon>Comamonadaceae</taxon>
        <taxon>Comamonas</taxon>
    </lineage>
</organism>
<accession>A0A843BBU1</accession>
<proteinExistence type="predicted"/>
<reference evidence="1" key="1">
    <citation type="submission" date="2020-12" db="EMBL/GenBank/DDBJ databases">
        <title>Comamonas sp. nov., isolated from stream water.</title>
        <authorList>
            <person name="Park K.-H."/>
        </authorList>
    </citation>
    <scope>NUCLEOTIDE SEQUENCE</scope>
    <source>
        <strain evidence="1">EJ-4</strain>
    </source>
</reference>
<evidence type="ECO:0000313" key="2">
    <source>
        <dbReference type="Proteomes" id="UP000530032"/>
    </source>
</evidence>
<protein>
    <submittedName>
        <fullName evidence="1">Uncharacterized protein</fullName>
    </submittedName>
</protein>
<evidence type="ECO:0000313" key="1">
    <source>
        <dbReference type="EMBL" id="MBI1626464.1"/>
    </source>
</evidence>
<sequence>MAEKLKIRLLGVEQLVADLDLLTQAAEGSLEVRNALVDFFGGAIETAGIDIQNGAASQAGELWIEAKLPNRLAALAVALRAGDLDAL</sequence>
<dbReference type="RefSeq" id="WP_198461784.1">
    <property type="nucleotide sequence ID" value="NZ_JABBCQ020000019.1"/>
</dbReference>
<comment type="caution">
    <text evidence="1">The sequence shown here is derived from an EMBL/GenBank/DDBJ whole genome shotgun (WGS) entry which is preliminary data.</text>
</comment>
<dbReference type="AlphaFoldDB" id="A0A843BBU1"/>